<keyword evidence="2" id="KW-0479">Metal-binding</keyword>
<name>A0A2W2BEE9_9BACT</name>
<keyword evidence="8" id="KW-1185">Reference proteome</keyword>
<evidence type="ECO:0000256" key="4">
    <source>
        <dbReference type="ARBA" id="ARBA00023002"/>
    </source>
</evidence>
<sequence length="183" mass="21158">MKTTYHTDKIWTISGFLTPEECSELIAQSEQIGFEEAEVSIASGPQMMKAIRNNYRLMVDDEALAQRFWEELKQFCPQEIDGAVAVGLNEKFRFYKYESAQRFKRHIDGRFRRSENEESRITFMIYLNDDFEGGVTAFDDVTIIPETGTALCFIHELKHEGTPVISGVKYALRSDVMYLKSQK</sequence>
<evidence type="ECO:0000259" key="6">
    <source>
        <dbReference type="SMART" id="SM00702"/>
    </source>
</evidence>
<dbReference type="EMBL" id="QKTW01000006">
    <property type="protein sequence ID" value="PZF74277.1"/>
    <property type="molecule type" value="Genomic_DNA"/>
</dbReference>
<protein>
    <submittedName>
        <fullName evidence="7">Oxidoreductase, 2OG-Fe(II) oxygenase</fullName>
    </submittedName>
</protein>
<reference evidence="7 8" key="1">
    <citation type="submission" date="2018-06" db="EMBL/GenBank/DDBJ databases">
        <title>Mucibacter soli gen. nov., sp. nov., a new member of the family Chitinophagaceae producing mucin.</title>
        <authorList>
            <person name="Kim M.-K."/>
            <person name="Park S."/>
            <person name="Kim T.-S."/>
            <person name="Joung Y."/>
            <person name="Han J.-H."/>
            <person name="Kim S.B."/>
        </authorList>
    </citation>
    <scope>NUCLEOTIDE SEQUENCE [LARGE SCALE GENOMIC DNA]</scope>
    <source>
        <strain evidence="7 8">R1-15</strain>
    </source>
</reference>
<dbReference type="InterPro" id="IPR006620">
    <property type="entry name" value="Pro_4_hyd_alph"/>
</dbReference>
<evidence type="ECO:0000313" key="7">
    <source>
        <dbReference type="EMBL" id="PZF74277.1"/>
    </source>
</evidence>
<evidence type="ECO:0000256" key="5">
    <source>
        <dbReference type="ARBA" id="ARBA00023004"/>
    </source>
</evidence>
<dbReference type="Gene3D" id="2.60.120.620">
    <property type="entry name" value="q2cbj1_9rhob like domain"/>
    <property type="match status" value="1"/>
</dbReference>
<evidence type="ECO:0000256" key="2">
    <source>
        <dbReference type="ARBA" id="ARBA00022723"/>
    </source>
</evidence>
<dbReference type="InterPro" id="IPR044862">
    <property type="entry name" value="Pro_4_hyd_alph_FE2OG_OXY"/>
</dbReference>
<evidence type="ECO:0000313" key="8">
    <source>
        <dbReference type="Proteomes" id="UP000248745"/>
    </source>
</evidence>
<organism evidence="7 8">
    <name type="scientific">Taibaiella soli</name>
    <dbReference type="NCBI Taxonomy" id="1649169"/>
    <lineage>
        <taxon>Bacteria</taxon>
        <taxon>Pseudomonadati</taxon>
        <taxon>Bacteroidota</taxon>
        <taxon>Chitinophagia</taxon>
        <taxon>Chitinophagales</taxon>
        <taxon>Chitinophagaceae</taxon>
        <taxon>Taibaiella</taxon>
    </lineage>
</organism>
<dbReference type="SMART" id="SM00702">
    <property type="entry name" value="P4Hc"/>
    <property type="match status" value="1"/>
</dbReference>
<proteinExistence type="predicted"/>
<dbReference type="GO" id="GO:0005506">
    <property type="term" value="F:iron ion binding"/>
    <property type="evidence" value="ECO:0007669"/>
    <property type="project" value="InterPro"/>
</dbReference>
<dbReference type="OrthoDB" id="269774at2"/>
<feature type="domain" description="Prolyl 4-hydroxylase alpha subunit" evidence="6">
    <location>
        <begin position="8"/>
        <end position="177"/>
    </location>
</feature>
<evidence type="ECO:0000256" key="3">
    <source>
        <dbReference type="ARBA" id="ARBA00022964"/>
    </source>
</evidence>
<comment type="cofactor">
    <cofactor evidence="1">
        <name>L-ascorbate</name>
        <dbReference type="ChEBI" id="CHEBI:38290"/>
    </cofactor>
</comment>
<dbReference type="Proteomes" id="UP000248745">
    <property type="component" value="Unassembled WGS sequence"/>
</dbReference>
<dbReference type="Pfam" id="PF13640">
    <property type="entry name" value="2OG-FeII_Oxy_3"/>
    <property type="match status" value="1"/>
</dbReference>
<dbReference type="GO" id="GO:0031418">
    <property type="term" value="F:L-ascorbic acid binding"/>
    <property type="evidence" value="ECO:0007669"/>
    <property type="project" value="InterPro"/>
</dbReference>
<dbReference type="PANTHER" id="PTHR10869">
    <property type="entry name" value="PROLYL 4-HYDROXYLASE ALPHA SUBUNIT"/>
    <property type="match status" value="1"/>
</dbReference>
<keyword evidence="3" id="KW-0223">Dioxygenase</keyword>
<evidence type="ECO:0000256" key="1">
    <source>
        <dbReference type="ARBA" id="ARBA00001961"/>
    </source>
</evidence>
<gene>
    <name evidence="7" type="ORF">DN068_04520</name>
</gene>
<dbReference type="PANTHER" id="PTHR10869:SF236">
    <property type="entry name" value="PROLYL 4-HYDROXYLASE ALPHA SUBUNIT DOMAIN-CONTAINING PROTEIN"/>
    <property type="match status" value="1"/>
</dbReference>
<dbReference type="InterPro" id="IPR045054">
    <property type="entry name" value="P4HA-like"/>
</dbReference>
<dbReference type="AlphaFoldDB" id="A0A2W2BEE9"/>
<keyword evidence="4" id="KW-0560">Oxidoreductase</keyword>
<keyword evidence="5" id="KW-0408">Iron</keyword>
<comment type="caution">
    <text evidence="7">The sequence shown here is derived from an EMBL/GenBank/DDBJ whole genome shotgun (WGS) entry which is preliminary data.</text>
</comment>
<accession>A0A2W2BEE9</accession>
<dbReference type="RefSeq" id="WP_110997693.1">
    <property type="nucleotide sequence ID" value="NZ_QKTW01000006.1"/>
</dbReference>
<dbReference type="GO" id="GO:0004656">
    <property type="term" value="F:procollagen-proline 4-dioxygenase activity"/>
    <property type="evidence" value="ECO:0007669"/>
    <property type="project" value="TreeGrafter"/>
</dbReference>